<dbReference type="Gene3D" id="2.40.10.350">
    <property type="entry name" value="Rod shape-determining protein MreC, domain 2"/>
    <property type="match status" value="1"/>
</dbReference>
<evidence type="ECO:0000256" key="5">
    <source>
        <dbReference type="PIRNR" id="PIRNR038471"/>
    </source>
</evidence>
<protein>
    <recommendedName>
        <fullName evidence="2 5">Cell shape-determining protein MreC</fullName>
    </recommendedName>
    <alternativeName>
        <fullName evidence="4 5">Cell shape protein MreC</fullName>
    </alternativeName>
</protein>
<proteinExistence type="inferred from homology"/>
<evidence type="ECO:0000313" key="10">
    <source>
        <dbReference type="Proteomes" id="UP001212263"/>
    </source>
</evidence>
<evidence type="ECO:0000259" key="8">
    <source>
        <dbReference type="Pfam" id="PF04085"/>
    </source>
</evidence>
<dbReference type="Proteomes" id="UP001212263">
    <property type="component" value="Unassembled WGS sequence"/>
</dbReference>
<dbReference type="RefSeq" id="WP_013611049.1">
    <property type="nucleotide sequence ID" value="NZ_JABWDG010000005.1"/>
</dbReference>
<dbReference type="AlphaFoldDB" id="A0AAW6FF51"/>
<comment type="caution">
    <text evidence="9">The sequence shown here is derived from an EMBL/GenBank/DDBJ whole genome shotgun (WGS) entry which is preliminary data.</text>
</comment>
<comment type="similarity">
    <text evidence="1 5">Belongs to the MreC family.</text>
</comment>
<dbReference type="PIRSF" id="PIRSF038471">
    <property type="entry name" value="MreC"/>
    <property type="match status" value="1"/>
</dbReference>
<organism evidence="9 10">
    <name type="scientific">Odoribacter splanchnicus</name>
    <dbReference type="NCBI Taxonomy" id="28118"/>
    <lineage>
        <taxon>Bacteria</taxon>
        <taxon>Pseudomonadati</taxon>
        <taxon>Bacteroidota</taxon>
        <taxon>Bacteroidia</taxon>
        <taxon>Bacteroidales</taxon>
        <taxon>Odoribacteraceae</taxon>
        <taxon>Odoribacter</taxon>
    </lineage>
</organism>
<feature type="domain" description="Rod shape-determining protein MreC beta-barrel core" evidence="8">
    <location>
        <begin position="115"/>
        <end position="260"/>
    </location>
</feature>
<dbReference type="EMBL" id="JAQMRD010000001">
    <property type="protein sequence ID" value="MDB9221720.1"/>
    <property type="molecule type" value="Genomic_DNA"/>
</dbReference>
<evidence type="ECO:0000313" key="9">
    <source>
        <dbReference type="EMBL" id="MDB9221720.1"/>
    </source>
</evidence>
<dbReference type="PANTHER" id="PTHR34138:SF1">
    <property type="entry name" value="CELL SHAPE-DETERMINING PROTEIN MREC"/>
    <property type="match status" value="1"/>
</dbReference>
<name>A0AAW6FF51_9BACT</name>
<gene>
    <name evidence="9" type="primary">mreC</name>
    <name evidence="9" type="ORF">PN645_01715</name>
</gene>
<keyword evidence="7" id="KW-0812">Transmembrane</keyword>
<dbReference type="NCBIfam" id="NF010532">
    <property type="entry name" value="PRK13922.9-3"/>
    <property type="match status" value="1"/>
</dbReference>
<evidence type="ECO:0000256" key="7">
    <source>
        <dbReference type="SAM" id="Phobius"/>
    </source>
</evidence>
<feature type="transmembrane region" description="Helical" evidence="7">
    <location>
        <begin position="12"/>
        <end position="30"/>
    </location>
</feature>
<evidence type="ECO:0000256" key="4">
    <source>
        <dbReference type="ARBA" id="ARBA00032089"/>
    </source>
</evidence>
<dbReference type="NCBIfam" id="TIGR00219">
    <property type="entry name" value="mreC"/>
    <property type="match status" value="1"/>
</dbReference>
<dbReference type="InterPro" id="IPR042177">
    <property type="entry name" value="Cell/Rod_1"/>
</dbReference>
<feature type="coiled-coil region" evidence="6">
    <location>
        <begin position="67"/>
        <end position="94"/>
    </location>
</feature>
<evidence type="ECO:0000256" key="1">
    <source>
        <dbReference type="ARBA" id="ARBA00009369"/>
    </source>
</evidence>
<dbReference type="Pfam" id="PF04085">
    <property type="entry name" value="MreC"/>
    <property type="match status" value="1"/>
</dbReference>
<reference evidence="9" key="1">
    <citation type="submission" date="2023-01" db="EMBL/GenBank/DDBJ databases">
        <title>Human gut microbiome strain richness.</title>
        <authorList>
            <person name="Chen-Liaw A."/>
        </authorList>
    </citation>
    <scope>NUCLEOTIDE SEQUENCE</scope>
    <source>
        <strain evidence="9">RTP21484st1_B7_RTP21484_190118</strain>
    </source>
</reference>
<keyword evidence="7" id="KW-1133">Transmembrane helix</keyword>
<dbReference type="PANTHER" id="PTHR34138">
    <property type="entry name" value="CELL SHAPE-DETERMINING PROTEIN MREC"/>
    <property type="match status" value="1"/>
</dbReference>
<evidence type="ECO:0000256" key="6">
    <source>
        <dbReference type="SAM" id="Coils"/>
    </source>
</evidence>
<dbReference type="InterPro" id="IPR007221">
    <property type="entry name" value="MreC"/>
</dbReference>
<dbReference type="InterPro" id="IPR042175">
    <property type="entry name" value="Cell/Rod_MreC_2"/>
</dbReference>
<dbReference type="GO" id="GO:0005886">
    <property type="term" value="C:plasma membrane"/>
    <property type="evidence" value="ECO:0007669"/>
    <property type="project" value="TreeGrafter"/>
</dbReference>
<evidence type="ECO:0000256" key="2">
    <source>
        <dbReference type="ARBA" id="ARBA00013855"/>
    </source>
</evidence>
<dbReference type="GeneID" id="61273968"/>
<accession>A0AAW6FF51</accession>
<keyword evidence="3 5" id="KW-0133">Cell shape</keyword>
<evidence type="ECO:0000256" key="3">
    <source>
        <dbReference type="ARBA" id="ARBA00022960"/>
    </source>
</evidence>
<comment type="function">
    <text evidence="5">Involved in formation and maintenance of cell shape.</text>
</comment>
<keyword evidence="6" id="KW-0175">Coiled coil</keyword>
<keyword evidence="7" id="KW-0472">Membrane</keyword>
<dbReference type="InterPro" id="IPR055342">
    <property type="entry name" value="MreC_beta-barrel_core"/>
</dbReference>
<dbReference type="GO" id="GO:0008360">
    <property type="term" value="P:regulation of cell shape"/>
    <property type="evidence" value="ECO:0007669"/>
    <property type="project" value="UniProtKB-KW"/>
</dbReference>
<dbReference type="Gene3D" id="2.40.10.340">
    <property type="entry name" value="Rod shape-determining protein MreC, domain 1"/>
    <property type="match status" value="1"/>
</dbReference>
<sequence>MKEIIKLILKYHFTIIFILLEVLSFSLIVLHNNYQRTVFSGYTASFFGTISSVVTRVDDYFYLKVTNEKLVAENTELRNEIEKLKLLNRISNADTLWAPTDSADVDYVYKTAEMINSSFNKTKNYIVIDKGATEGIKPEMAVCSSEGVVGIIEKVSNRYARVLPLINTNLRISAKIKKNGYYGSLQWDGDDYRYSYLNDIPFHVDTEVGDTIVTSGFSSIFPEGEMIGFVESVNKETANFLTIKVKLATDFKRISDVYIIANTRKEEQQALGRENHE</sequence>